<feature type="non-terminal residue" evidence="1">
    <location>
        <position position="76"/>
    </location>
</feature>
<dbReference type="EMBL" id="UINC01193691">
    <property type="protein sequence ID" value="SVE09424.1"/>
    <property type="molecule type" value="Genomic_DNA"/>
</dbReference>
<organism evidence="1">
    <name type="scientific">marine metagenome</name>
    <dbReference type="NCBI Taxonomy" id="408172"/>
    <lineage>
        <taxon>unclassified sequences</taxon>
        <taxon>metagenomes</taxon>
        <taxon>ecological metagenomes</taxon>
    </lineage>
</organism>
<dbReference type="AlphaFoldDB" id="A0A383AP21"/>
<accession>A0A383AP21</accession>
<reference evidence="1" key="1">
    <citation type="submission" date="2018-05" db="EMBL/GenBank/DDBJ databases">
        <authorList>
            <person name="Lanie J.A."/>
            <person name="Ng W.-L."/>
            <person name="Kazmierczak K.M."/>
            <person name="Andrzejewski T.M."/>
            <person name="Davidsen T.M."/>
            <person name="Wayne K.J."/>
            <person name="Tettelin H."/>
            <person name="Glass J.I."/>
            <person name="Rusch D."/>
            <person name="Podicherti R."/>
            <person name="Tsui H.-C.T."/>
            <person name="Winkler M.E."/>
        </authorList>
    </citation>
    <scope>NUCLEOTIDE SEQUENCE</scope>
</reference>
<name>A0A383AP21_9ZZZZ</name>
<sequence length="76" mass="8763">MSKPMDKKGKEWIRYMKSGKVREDIPKDIRIAIETFISGAIMIEEEGLDYMPGEYMGNLLKAFANHPESQTAQERL</sequence>
<evidence type="ECO:0000313" key="1">
    <source>
        <dbReference type="EMBL" id="SVE09424.1"/>
    </source>
</evidence>
<proteinExistence type="predicted"/>
<protein>
    <submittedName>
        <fullName evidence="1">Uncharacterized protein</fullName>
    </submittedName>
</protein>
<gene>
    <name evidence="1" type="ORF">METZ01_LOCUS462278</name>
</gene>